<evidence type="ECO:0000313" key="2">
    <source>
        <dbReference type="Proteomes" id="UP000652761"/>
    </source>
</evidence>
<organism evidence="1 2">
    <name type="scientific">Colocasia esculenta</name>
    <name type="common">Wild taro</name>
    <name type="synonym">Arum esculentum</name>
    <dbReference type="NCBI Taxonomy" id="4460"/>
    <lineage>
        <taxon>Eukaryota</taxon>
        <taxon>Viridiplantae</taxon>
        <taxon>Streptophyta</taxon>
        <taxon>Embryophyta</taxon>
        <taxon>Tracheophyta</taxon>
        <taxon>Spermatophyta</taxon>
        <taxon>Magnoliopsida</taxon>
        <taxon>Liliopsida</taxon>
        <taxon>Araceae</taxon>
        <taxon>Aroideae</taxon>
        <taxon>Colocasieae</taxon>
        <taxon>Colocasia</taxon>
    </lineage>
</organism>
<accession>A0A843WQ56</accession>
<name>A0A843WQ56_COLES</name>
<comment type="caution">
    <text evidence="1">The sequence shown here is derived from an EMBL/GenBank/DDBJ whole genome shotgun (WGS) entry which is preliminary data.</text>
</comment>
<reference evidence="1" key="1">
    <citation type="submission" date="2017-07" db="EMBL/GenBank/DDBJ databases">
        <title>Taro Niue Genome Assembly and Annotation.</title>
        <authorList>
            <person name="Atibalentja N."/>
            <person name="Keating K."/>
            <person name="Fields C.J."/>
        </authorList>
    </citation>
    <scope>NUCLEOTIDE SEQUENCE</scope>
    <source>
        <strain evidence="1">Niue_2</strain>
        <tissue evidence="1">Leaf</tissue>
    </source>
</reference>
<evidence type="ECO:0000313" key="1">
    <source>
        <dbReference type="EMBL" id="MQM06144.1"/>
    </source>
</evidence>
<dbReference type="EMBL" id="NMUH01003552">
    <property type="protein sequence ID" value="MQM06144.1"/>
    <property type="molecule type" value="Genomic_DNA"/>
</dbReference>
<keyword evidence="2" id="KW-1185">Reference proteome</keyword>
<dbReference type="Proteomes" id="UP000652761">
    <property type="component" value="Unassembled WGS sequence"/>
</dbReference>
<protein>
    <submittedName>
        <fullName evidence="1">Uncharacterized protein</fullName>
    </submittedName>
</protein>
<proteinExistence type="predicted"/>
<gene>
    <name evidence="1" type="ORF">Taro_038964</name>
</gene>
<dbReference type="AlphaFoldDB" id="A0A843WQ56"/>
<sequence length="126" mass="13558">MQVGSTCGPSTLWRSEVAVPVVRRCFSHVCSVSLMVTPGCSFPTSWRSGMLGACVVRLWSHVVAPVFRELLCLGGCVPRSSFTSVLLEFLLLWLGLAVAGVRCRTVVVAVVALCIASSVSCERERL</sequence>